<gene>
    <name evidence="9" type="ORF">H6P81_002683</name>
</gene>
<dbReference type="Gene3D" id="3.10.20.370">
    <property type="match status" value="1"/>
</dbReference>
<evidence type="ECO:0000256" key="3">
    <source>
        <dbReference type="ARBA" id="ARBA00022722"/>
    </source>
</evidence>
<dbReference type="GO" id="GO:0003964">
    <property type="term" value="F:RNA-directed DNA polymerase activity"/>
    <property type="evidence" value="ECO:0007669"/>
    <property type="project" value="UniProtKB-KW"/>
</dbReference>
<feature type="domain" description="Reverse transcriptase RNase H-like" evidence="8">
    <location>
        <begin position="71"/>
        <end position="173"/>
    </location>
</feature>
<evidence type="ECO:0000313" key="10">
    <source>
        <dbReference type="Proteomes" id="UP000825729"/>
    </source>
</evidence>
<dbReference type="CDD" id="cd09274">
    <property type="entry name" value="RNase_HI_RT_Ty3"/>
    <property type="match status" value="1"/>
</dbReference>
<comment type="caution">
    <text evidence="9">The sequence shown here is derived from an EMBL/GenBank/DDBJ whole genome shotgun (WGS) entry which is preliminary data.</text>
</comment>
<evidence type="ECO:0000256" key="1">
    <source>
        <dbReference type="ARBA" id="ARBA00022679"/>
    </source>
</evidence>
<dbReference type="InterPro" id="IPR012337">
    <property type="entry name" value="RNaseH-like_sf"/>
</dbReference>
<dbReference type="PANTHER" id="PTHR48475">
    <property type="entry name" value="RIBONUCLEASE H"/>
    <property type="match status" value="1"/>
</dbReference>
<name>A0AAV7FAG0_ARIFI</name>
<dbReference type="Pfam" id="PF13456">
    <property type="entry name" value="RVT_3"/>
    <property type="match status" value="1"/>
</dbReference>
<keyword evidence="10" id="KW-1185">Reference proteome</keyword>
<evidence type="ECO:0000256" key="2">
    <source>
        <dbReference type="ARBA" id="ARBA00022695"/>
    </source>
</evidence>
<dbReference type="PANTHER" id="PTHR48475:SF1">
    <property type="entry name" value="RNASE H TYPE-1 DOMAIN-CONTAINING PROTEIN"/>
    <property type="match status" value="1"/>
</dbReference>
<dbReference type="AlphaFoldDB" id="A0AAV7FAG0"/>
<dbReference type="Gene3D" id="3.30.420.10">
    <property type="entry name" value="Ribonuclease H-like superfamily/Ribonuclease H"/>
    <property type="match status" value="1"/>
</dbReference>
<organism evidence="9 10">
    <name type="scientific">Aristolochia fimbriata</name>
    <name type="common">White veined hardy Dutchman's pipe vine</name>
    <dbReference type="NCBI Taxonomy" id="158543"/>
    <lineage>
        <taxon>Eukaryota</taxon>
        <taxon>Viridiplantae</taxon>
        <taxon>Streptophyta</taxon>
        <taxon>Embryophyta</taxon>
        <taxon>Tracheophyta</taxon>
        <taxon>Spermatophyta</taxon>
        <taxon>Magnoliopsida</taxon>
        <taxon>Magnoliidae</taxon>
        <taxon>Piperales</taxon>
        <taxon>Aristolochiaceae</taxon>
        <taxon>Aristolochia</taxon>
    </lineage>
</organism>
<keyword evidence="2" id="KW-0548">Nucleotidyltransferase</keyword>
<keyword evidence="4" id="KW-0255">Endonuclease</keyword>
<keyword evidence="3" id="KW-0540">Nuclease</keyword>
<dbReference type="SUPFAM" id="SSF56672">
    <property type="entry name" value="DNA/RNA polymerases"/>
    <property type="match status" value="1"/>
</dbReference>
<evidence type="ECO:0008006" key="11">
    <source>
        <dbReference type="Google" id="ProtNLM"/>
    </source>
</evidence>
<dbReference type="Pfam" id="PF17917">
    <property type="entry name" value="RT_RNaseH"/>
    <property type="match status" value="1"/>
</dbReference>
<dbReference type="InterPro" id="IPR036397">
    <property type="entry name" value="RNaseH_sf"/>
</dbReference>
<dbReference type="Proteomes" id="UP000825729">
    <property type="component" value="Unassembled WGS sequence"/>
</dbReference>
<dbReference type="EMBL" id="JAINDJ010000002">
    <property type="protein sequence ID" value="KAG9458175.1"/>
    <property type="molecule type" value="Genomic_DNA"/>
</dbReference>
<dbReference type="GO" id="GO:0003676">
    <property type="term" value="F:nucleic acid binding"/>
    <property type="evidence" value="ECO:0007669"/>
    <property type="project" value="InterPro"/>
</dbReference>
<evidence type="ECO:0000256" key="6">
    <source>
        <dbReference type="ARBA" id="ARBA00022918"/>
    </source>
</evidence>
<sequence length="337" mass="37745">MPEPKTLSKLKAFGGIWLTFGGSSQICRKMSTLQSSHEEGYTLEWGESCRRAFQNIKTTTMKPPVLMARLGKPLLLYIAAQEKSLGALLAQNDDQGKERPLYYLSRTMVGAELNYSPIEKTCLALIFAIQKLRHYLLAHSTNLISRADPLKFIMSRPMLSGRLAKWALLLSEFEINFIPQKAIKGQGLANFLADHPIPAEWEAEYQAIILGLGMAIEMGLSQLEIFGDSALVIKQIIGDFEVRKDELMPYQKEAQRLLQKISNVTLGHVPRASNSQADALAGIAASLAQFEARPERIPICERWVVPTLEILEEEEETNLVSVYAIEEEDYANNFSIT</sequence>
<keyword evidence="1" id="KW-0808">Transferase</keyword>
<dbReference type="InterPro" id="IPR002156">
    <property type="entry name" value="RNaseH_domain"/>
</dbReference>
<evidence type="ECO:0000259" key="7">
    <source>
        <dbReference type="Pfam" id="PF13456"/>
    </source>
</evidence>
<dbReference type="InterPro" id="IPR041373">
    <property type="entry name" value="RT_RNaseH"/>
</dbReference>
<keyword evidence="5" id="KW-0378">Hydrolase</keyword>
<evidence type="ECO:0000256" key="4">
    <source>
        <dbReference type="ARBA" id="ARBA00022759"/>
    </source>
</evidence>
<evidence type="ECO:0000256" key="5">
    <source>
        <dbReference type="ARBA" id="ARBA00022801"/>
    </source>
</evidence>
<evidence type="ECO:0000313" key="9">
    <source>
        <dbReference type="EMBL" id="KAG9458175.1"/>
    </source>
</evidence>
<reference evidence="9 10" key="1">
    <citation type="submission" date="2021-07" db="EMBL/GenBank/DDBJ databases">
        <title>The Aristolochia fimbriata genome: insights into angiosperm evolution, floral development and chemical biosynthesis.</title>
        <authorList>
            <person name="Jiao Y."/>
        </authorList>
    </citation>
    <scope>NUCLEOTIDE SEQUENCE [LARGE SCALE GENOMIC DNA]</scope>
    <source>
        <strain evidence="9">IBCAS-2021</strain>
        <tissue evidence="9">Leaf</tissue>
    </source>
</reference>
<dbReference type="CDD" id="cd09279">
    <property type="entry name" value="RNase_HI_like"/>
    <property type="match status" value="1"/>
</dbReference>
<proteinExistence type="predicted"/>
<dbReference type="InterPro" id="IPR043502">
    <property type="entry name" value="DNA/RNA_pol_sf"/>
</dbReference>
<accession>A0AAV7FAG0</accession>
<feature type="domain" description="RNase H type-1" evidence="7">
    <location>
        <begin position="202"/>
        <end position="281"/>
    </location>
</feature>
<evidence type="ECO:0000259" key="8">
    <source>
        <dbReference type="Pfam" id="PF17917"/>
    </source>
</evidence>
<dbReference type="SUPFAM" id="SSF53098">
    <property type="entry name" value="Ribonuclease H-like"/>
    <property type="match status" value="1"/>
</dbReference>
<keyword evidence="6" id="KW-0695">RNA-directed DNA polymerase</keyword>
<dbReference type="GO" id="GO:0004523">
    <property type="term" value="F:RNA-DNA hybrid ribonuclease activity"/>
    <property type="evidence" value="ECO:0007669"/>
    <property type="project" value="InterPro"/>
</dbReference>
<protein>
    <recommendedName>
        <fullName evidence="11">RNase H type-1 domain-containing protein</fullName>
    </recommendedName>
</protein>